<evidence type="ECO:0000259" key="7">
    <source>
        <dbReference type="PROSITE" id="PS51294"/>
    </source>
</evidence>
<dbReference type="Gene3D" id="1.10.10.60">
    <property type="entry name" value="Homeodomain-like"/>
    <property type="match status" value="2"/>
</dbReference>
<keyword evidence="1" id="KW-0805">Transcription regulation</keyword>
<evidence type="ECO:0000256" key="2">
    <source>
        <dbReference type="ARBA" id="ARBA00023125"/>
    </source>
</evidence>
<organism evidence="8">
    <name type="scientific">Chrysotila carterae</name>
    <name type="common">Marine alga</name>
    <name type="synonym">Syracosphaera carterae</name>
    <dbReference type="NCBI Taxonomy" id="13221"/>
    <lineage>
        <taxon>Eukaryota</taxon>
        <taxon>Haptista</taxon>
        <taxon>Haptophyta</taxon>
        <taxon>Prymnesiophyceae</taxon>
        <taxon>Isochrysidales</taxon>
        <taxon>Isochrysidaceae</taxon>
        <taxon>Chrysotila</taxon>
    </lineage>
</organism>
<dbReference type="Pfam" id="PF00249">
    <property type="entry name" value="Myb_DNA-binding"/>
    <property type="match status" value="2"/>
</dbReference>
<dbReference type="EMBL" id="HBIZ01059512">
    <property type="protein sequence ID" value="CAE0784544.1"/>
    <property type="molecule type" value="Transcribed_RNA"/>
</dbReference>
<feature type="region of interest" description="Disordered" evidence="5">
    <location>
        <begin position="170"/>
        <end position="189"/>
    </location>
</feature>
<dbReference type="InterPro" id="IPR001005">
    <property type="entry name" value="SANT/Myb"/>
</dbReference>
<accession>A0A7S4C257</accession>
<evidence type="ECO:0000313" key="8">
    <source>
        <dbReference type="EMBL" id="CAE0784544.1"/>
    </source>
</evidence>
<keyword evidence="4" id="KW-0539">Nucleus</keyword>
<reference evidence="8" key="1">
    <citation type="submission" date="2021-01" db="EMBL/GenBank/DDBJ databases">
        <authorList>
            <person name="Corre E."/>
            <person name="Pelletier E."/>
            <person name="Niang G."/>
            <person name="Scheremetjew M."/>
            <person name="Finn R."/>
            <person name="Kale V."/>
            <person name="Holt S."/>
            <person name="Cochrane G."/>
            <person name="Meng A."/>
            <person name="Brown T."/>
            <person name="Cohen L."/>
        </authorList>
    </citation>
    <scope>NUCLEOTIDE SEQUENCE</scope>
    <source>
        <strain evidence="8">CCMP645</strain>
    </source>
</reference>
<dbReference type="GO" id="GO:0000978">
    <property type="term" value="F:RNA polymerase II cis-regulatory region sequence-specific DNA binding"/>
    <property type="evidence" value="ECO:0007669"/>
    <property type="project" value="TreeGrafter"/>
</dbReference>
<gene>
    <name evidence="8" type="ORF">PCAR00345_LOCUS37251</name>
</gene>
<dbReference type="InterPro" id="IPR051575">
    <property type="entry name" value="Myb-like_DNA-bd"/>
</dbReference>
<dbReference type="AlphaFoldDB" id="A0A7S4C257"/>
<evidence type="ECO:0000256" key="1">
    <source>
        <dbReference type="ARBA" id="ARBA00023015"/>
    </source>
</evidence>
<feature type="region of interest" description="Disordered" evidence="5">
    <location>
        <begin position="327"/>
        <end position="414"/>
    </location>
</feature>
<keyword evidence="3" id="KW-0804">Transcription</keyword>
<dbReference type="SMART" id="SM00717">
    <property type="entry name" value="SANT"/>
    <property type="match status" value="2"/>
</dbReference>
<dbReference type="PANTHER" id="PTHR46621:SF1">
    <property type="entry name" value="SNRNA-ACTIVATING PROTEIN COMPLEX SUBUNIT 4"/>
    <property type="match status" value="1"/>
</dbReference>
<protein>
    <recommendedName>
        <fullName evidence="9">Myb-like domain-containing protein</fullName>
    </recommendedName>
</protein>
<feature type="compositionally biased region" description="Low complexity" evidence="5">
    <location>
        <begin position="1"/>
        <end position="20"/>
    </location>
</feature>
<name>A0A7S4C257_CHRCT</name>
<dbReference type="PROSITE" id="PS51294">
    <property type="entry name" value="HTH_MYB"/>
    <property type="match status" value="1"/>
</dbReference>
<feature type="domain" description="Myb-like" evidence="6">
    <location>
        <begin position="71"/>
        <end position="123"/>
    </location>
</feature>
<evidence type="ECO:0000256" key="3">
    <source>
        <dbReference type="ARBA" id="ARBA00023163"/>
    </source>
</evidence>
<proteinExistence type="predicted"/>
<dbReference type="InterPro" id="IPR009057">
    <property type="entry name" value="Homeodomain-like_sf"/>
</dbReference>
<dbReference type="CDD" id="cd00167">
    <property type="entry name" value="SANT"/>
    <property type="match status" value="2"/>
</dbReference>
<sequence>MTEVAAEVVATDAAVEESATGEVQVASGEADDVSQDAETVAIVVHEGDGDGDGGPPSGDGSEHAKKKQRRSSGIKVPRWSEEEEGKLREIVERLGTKDWQQIADALGTSRTPAGVDQHWQIMNGRRKRNGKSNPPRVEIGYEIVTTHSNGNSGVTVTVLDIDLDEIEGPVITATPDSDSRSKRERRSSGKVLRWSEHEEEQLRALVDELGPDGVIAPGQWVQIAERLGTQRSAAGVDQHWQLMTGRRKRYPQTFRPGTTITIATADAVVADGDALPTAVAEPLVMTHDAQPMAALTDQQTAEEQSAAVTAEEQPVAVTAEEQPVAVTAEEQSAAAITQEQPTAATTDEPAAAVANGEQPVAAANDEPSVAVTSEEQSEAVANDEAPVAATNEEPAAAVASEGPPAAVANGESAT</sequence>
<dbReference type="GO" id="GO:0042795">
    <property type="term" value="P:snRNA transcription by RNA polymerase II"/>
    <property type="evidence" value="ECO:0007669"/>
    <property type="project" value="TreeGrafter"/>
</dbReference>
<dbReference type="PROSITE" id="PS50090">
    <property type="entry name" value="MYB_LIKE"/>
    <property type="match status" value="2"/>
</dbReference>
<feature type="compositionally biased region" description="Low complexity" evidence="5">
    <location>
        <begin position="342"/>
        <end position="354"/>
    </location>
</feature>
<feature type="domain" description="Myb-like" evidence="6">
    <location>
        <begin position="186"/>
        <end position="244"/>
    </location>
</feature>
<feature type="compositionally biased region" description="Low complexity" evidence="5">
    <location>
        <begin position="384"/>
        <end position="408"/>
    </location>
</feature>
<feature type="region of interest" description="Disordered" evidence="5">
    <location>
        <begin position="1"/>
        <end position="81"/>
    </location>
</feature>
<evidence type="ECO:0000256" key="4">
    <source>
        <dbReference type="ARBA" id="ARBA00023242"/>
    </source>
</evidence>
<dbReference type="GO" id="GO:0019185">
    <property type="term" value="C:snRNA-activating protein complex"/>
    <property type="evidence" value="ECO:0007669"/>
    <property type="project" value="TreeGrafter"/>
</dbReference>
<evidence type="ECO:0000259" key="6">
    <source>
        <dbReference type="PROSITE" id="PS50090"/>
    </source>
</evidence>
<keyword evidence="2" id="KW-0238">DNA-binding</keyword>
<dbReference type="GO" id="GO:0001006">
    <property type="term" value="F:RNA polymerase III type 3 promoter sequence-specific DNA binding"/>
    <property type="evidence" value="ECO:0007669"/>
    <property type="project" value="TreeGrafter"/>
</dbReference>
<evidence type="ECO:0008006" key="9">
    <source>
        <dbReference type="Google" id="ProtNLM"/>
    </source>
</evidence>
<feature type="domain" description="HTH myb-type" evidence="7">
    <location>
        <begin position="71"/>
        <end position="127"/>
    </location>
</feature>
<dbReference type="InterPro" id="IPR017930">
    <property type="entry name" value="Myb_dom"/>
</dbReference>
<dbReference type="PANTHER" id="PTHR46621">
    <property type="entry name" value="SNRNA-ACTIVATING PROTEIN COMPLEX SUBUNIT 4"/>
    <property type="match status" value="1"/>
</dbReference>
<evidence type="ECO:0000256" key="5">
    <source>
        <dbReference type="SAM" id="MobiDB-lite"/>
    </source>
</evidence>
<dbReference type="GO" id="GO:0042796">
    <property type="term" value="P:snRNA transcription by RNA polymerase III"/>
    <property type="evidence" value="ECO:0007669"/>
    <property type="project" value="TreeGrafter"/>
</dbReference>
<dbReference type="SUPFAM" id="SSF46689">
    <property type="entry name" value="Homeodomain-like"/>
    <property type="match status" value="2"/>
</dbReference>